<keyword evidence="5" id="KW-0067">ATP-binding</keyword>
<dbReference type="EMBL" id="CP002351">
    <property type="protein sequence ID" value="AEH51956.1"/>
    <property type="molecule type" value="Genomic_DNA"/>
</dbReference>
<dbReference type="STRING" id="688269.Theth_1915"/>
<comment type="pathway">
    <text evidence="5">Pyrimidine metabolism; CTP biosynthesis via salvage pathway; CTP from cytidine: step 1/3.</text>
</comment>
<dbReference type="AlphaFoldDB" id="F7YWH7"/>
<comment type="catalytic activity">
    <reaction evidence="5">
        <text>uridine + ATP = UMP + ADP + H(+)</text>
        <dbReference type="Rhea" id="RHEA:16825"/>
        <dbReference type="ChEBI" id="CHEBI:15378"/>
        <dbReference type="ChEBI" id="CHEBI:16704"/>
        <dbReference type="ChEBI" id="CHEBI:30616"/>
        <dbReference type="ChEBI" id="CHEBI:57865"/>
        <dbReference type="ChEBI" id="CHEBI:456216"/>
        <dbReference type="EC" id="2.7.1.48"/>
    </reaction>
</comment>
<organism evidence="7 8">
    <name type="scientific">Pseudothermotoga thermarum DSM 5069</name>
    <dbReference type="NCBI Taxonomy" id="688269"/>
    <lineage>
        <taxon>Bacteria</taxon>
        <taxon>Thermotogati</taxon>
        <taxon>Thermotogota</taxon>
        <taxon>Thermotogae</taxon>
        <taxon>Thermotogales</taxon>
        <taxon>Thermotogaceae</taxon>
        <taxon>Pseudothermotoga</taxon>
    </lineage>
</organism>
<dbReference type="InterPro" id="IPR027417">
    <property type="entry name" value="P-loop_NTPase"/>
</dbReference>
<proteinExistence type="inferred from homology"/>
<dbReference type="PANTHER" id="PTHR10285">
    <property type="entry name" value="URIDINE KINASE"/>
    <property type="match status" value="1"/>
</dbReference>
<dbReference type="RefSeq" id="WP_013933163.1">
    <property type="nucleotide sequence ID" value="NC_015707.1"/>
</dbReference>
<protein>
    <recommendedName>
        <fullName evidence="5">Uridine kinase</fullName>
        <ecNumber evidence="5">2.7.1.48</ecNumber>
    </recommendedName>
</protein>
<comment type="catalytic activity">
    <reaction evidence="5">
        <text>cytidine + ATP = CMP + ADP + H(+)</text>
        <dbReference type="Rhea" id="RHEA:24674"/>
        <dbReference type="ChEBI" id="CHEBI:15378"/>
        <dbReference type="ChEBI" id="CHEBI:17562"/>
        <dbReference type="ChEBI" id="CHEBI:30616"/>
        <dbReference type="ChEBI" id="CHEBI:60377"/>
        <dbReference type="ChEBI" id="CHEBI:456216"/>
        <dbReference type="EC" id="2.7.1.48"/>
    </reaction>
</comment>
<feature type="domain" description="Phosphoribulokinase/uridine kinase" evidence="6">
    <location>
        <begin position="3"/>
        <end position="186"/>
    </location>
</feature>
<dbReference type="Gene3D" id="3.40.50.300">
    <property type="entry name" value="P-loop containing nucleotide triphosphate hydrolases"/>
    <property type="match status" value="1"/>
</dbReference>
<dbReference type="HOGENOM" id="CLU_021278_1_2_0"/>
<dbReference type="eggNOG" id="COG0572">
    <property type="taxonomic scope" value="Bacteria"/>
</dbReference>
<dbReference type="PRINTS" id="PR00988">
    <property type="entry name" value="URIDINKINASE"/>
</dbReference>
<evidence type="ECO:0000256" key="5">
    <source>
        <dbReference type="RuleBase" id="RU003825"/>
    </source>
</evidence>
<dbReference type="Proteomes" id="UP000006804">
    <property type="component" value="Chromosome"/>
</dbReference>
<dbReference type="InterPro" id="IPR006083">
    <property type="entry name" value="PRK/URK"/>
</dbReference>
<evidence type="ECO:0000313" key="8">
    <source>
        <dbReference type="Proteomes" id="UP000006804"/>
    </source>
</evidence>
<dbReference type="KEGG" id="tta:Theth_1915"/>
<dbReference type="EC" id="2.7.1.48" evidence="5"/>
<comment type="subcellular location">
    <subcellularLocation>
        <location evidence="5">Cytoplasm</location>
    </subcellularLocation>
</comment>
<dbReference type="GO" id="GO:0043771">
    <property type="term" value="F:cytidine kinase activity"/>
    <property type="evidence" value="ECO:0007669"/>
    <property type="project" value="RHEA"/>
</dbReference>
<dbReference type="GO" id="GO:0044211">
    <property type="term" value="P:CTP salvage"/>
    <property type="evidence" value="ECO:0007669"/>
    <property type="project" value="UniProtKB-UniPathway"/>
</dbReference>
<dbReference type="UniPathway" id="UPA00574">
    <property type="reaction ID" value="UER00637"/>
</dbReference>
<dbReference type="NCBIfam" id="TIGR00235">
    <property type="entry name" value="udk"/>
    <property type="match status" value="1"/>
</dbReference>
<dbReference type="SUPFAM" id="SSF52540">
    <property type="entry name" value="P-loop containing nucleoside triphosphate hydrolases"/>
    <property type="match status" value="1"/>
</dbReference>
<evidence type="ECO:0000256" key="4">
    <source>
        <dbReference type="ARBA" id="ARBA00022777"/>
    </source>
</evidence>
<evidence type="ECO:0000256" key="2">
    <source>
        <dbReference type="ARBA" id="ARBA00022679"/>
    </source>
</evidence>
<dbReference type="GO" id="GO:0005737">
    <property type="term" value="C:cytoplasm"/>
    <property type="evidence" value="ECO:0007669"/>
    <property type="project" value="UniProtKB-SubCell"/>
</dbReference>
<dbReference type="NCBIfam" id="NF004018">
    <property type="entry name" value="PRK05480.1"/>
    <property type="match status" value="1"/>
</dbReference>
<dbReference type="GO" id="GO:0044206">
    <property type="term" value="P:UMP salvage"/>
    <property type="evidence" value="ECO:0007669"/>
    <property type="project" value="UniProtKB-UniPathway"/>
</dbReference>
<sequence length="205" mass="23811" precursor="true">MLIIGIGGGTGSGKTTVAKKIIEKVGEERCGLIPMDNYYRDMSHLPLEERRKVNYDHPDVIEHELLKEHLLQLLEGKTIFLPCYDFVNYVRLPKTIVFTAKDVVIVEGIFALYYEDIRSLYALSIYVDAEDDIRFIRRLRRDIKERGRTVDSVIEQYLQTVKPMHDAYVEPTKRKADIIVPKGGYNEKAIEVIVNYIFKRLESKE</sequence>
<evidence type="ECO:0000256" key="1">
    <source>
        <dbReference type="ARBA" id="ARBA00004690"/>
    </source>
</evidence>
<dbReference type="PATRIC" id="fig|688269.3.peg.1974"/>
<evidence type="ECO:0000313" key="7">
    <source>
        <dbReference type="EMBL" id="AEH51956.1"/>
    </source>
</evidence>
<accession>F7YWH7</accession>
<keyword evidence="2 5" id="KW-0808">Transferase</keyword>
<dbReference type="InterPro" id="IPR000764">
    <property type="entry name" value="Uridine_kinase-like"/>
</dbReference>
<reference evidence="7 8" key="1">
    <citation type="submission" date="2010-11" db="EMBL/GenBank/DDBJ databases">
        <title>The complete genome of Thermotoga thermarum DSM 5069.</title>
        <authorList>
            <consortium name="US DOE Joint Genome Institute (JGI-PGF)"/>
            <person name="Lucas S."/>
            <person name="Copeland A."/>
            <person name="Lapidus A."/>
            <person name="Bruce D."/>
            <person name="Goodwin L."/>
            <person name="Pitluck S."/>
            <person name="Kyrpides N."/>
            <person name="Mavromatis K."/>
            <person name="Ivanova N."/>
            <person name="Zeytun A."/>
            <person name="Brettin T."/>
            <person name="Detter J.C."/>
            <person name="Tapia R."/>
            <person name="Han C."/>
            <person name="Land M."/>
            <person name="Hauser L."/>
            <person name="Markowitz V."/>
            <person name="Cheng J.-F."/>
            <person name="Hugenholtz P."/>
            <person name="Woyke T."/>
            <person name="Wu D."/>
            <person name="Spring S."/>
            <person name="Schroeder M."/>
            <person name="Brambilla E."/>
            <person name="Klenk H.-P."/>
            <person name="Eisen J.A."/>
        </authorList>
    </citation>
    <scope>NUCLEOTIDE SEQUENCE [LARGE SCALE GENOMIC DNA]</scope>
    <source>
        <strain evidence="7 8">DSM 5069</strain>
    </source>
</reference>
<dbReference type="GO" id="GO:0004849">
    <property type="term" value="F:uridine kinase activity"/>
    <property type="evidence" value="ECO:0007669"/>
    <property type="project" value="UniProtKB-EC"/>
</dbReference>
<gene>
    <name evidence="7" type="ORF">Theth_1915</name>
</gene>
<dbReference type="CDD" id="cd02023">
    <property type="entry name" value="UMPK"/>
    <property type="match status" value="1"/>
</dbReference>
<evidence type="ECO:0000259" key="6">
    <source>
        <dbReference type="Pfam" id="PF00485"/>
    </source>
</evidence>
<dbReference type="Pfam" id="PF00485">
    <property type="entry name" value="PRK"/>
    <property type="match status" value="1"/>
</dbReference>
<dbReference type="UniPathway" id="UPA00579">
    <property type="reaction ID" value="UER00640"/>
</dbReference>
<comment type="similarity">
    <text evidence="5">Belongs to the uridine kinase family.</text>
</comment>
<evidence type="ECO:0000256" key="3">
    <source>
        <dbReference type="ARBA" id="ARBA00022741"/>
    </source>
</evidence>
<keyword evidence="4 5" id="KW-0418">Kinase</keyword>
<comment type="pathway">
    <text evidence="1 5">Pyrimidine metabolism; UMP biosynthesis via salvage pathway; UMP from uridine: step 1/1.</text>
</comment>
<keyword evidence="8" id="KW-1185">Reference proteome</keyword>
<keyword evidence="5" id="KW-0963">Cytoplasm</keyword>
<keyword evidence="3 5" id="KW-0547">Nucleotide-binding</keyword>
<dbReference type="OrthoDB" id="9777642at2"/>
<name>F7YWH7_9THEM</name>
<dbReference type="GO" id="GO:0005524">
    <property type="term" value="F:ATP binding"/>
    <property type="evidence" value="ECO:0007669"/>
    <property type="project" value="UniProtKB-KW"/>
</dbReference>